<protein>
    <recommendedName>
        <fullName evidence="2">DUF5318 domain-containing protein</fullName>
    </recommendedName>
</protein>
<evidence type="ECO:0008006" key="2">
    <source>
        <dbReference type="Google" id="ProtNLM"/>
    </source>
</evidence>
<accession>A0A381NCJ0</accession>
<dbReference type="Pfam" id="PF17249">
    <property type="entry name" value="DUF5318"/>
    <property type="match status" value="1"/>
</dbReference>
<proteinExistence type="predicted"/>
<sequence>MAIGPATRGLVPDPRPADVDYRLVRQGRLTAFRNGVLARDLVCDAQPMLRRNAHHCGKRTGETCPVCEEYELAHVVYVFGPRLPAHGRCLSAPGELARYDARPGTFAVYTVEVCAACAWNHLVRVSSIGRG</sequence>
<organism evidence="1">
    <name type="scientific">marine metagenome</name>
    <dbReference type="NCBI Taxonomy" id="408172"/>
    <lineage>
        <taxon>unclassified sequences</taxon>
        <taxon>metagenomes</taxon>
        <taxon>ecological metagenomes</taxon>
    </lineage>
</organism>
<dbReference type="EMBL" id="UINC01000259">
    <property type="protein sequence ID" value="SUZ52169.1"/>
    <property type="molecule type" value="Genomic_DNA"/>
</dbReference>
<evidence type="ECO:0000313" key="1">
    <source>
        <dbReference type="EMBL" id="SUZ52169.1"/>
    </source>
</evidence>
<dbReference type="AlphaFoldDB" id="A0A381NCJ0"/>
<gene>
    <name evidence="1" type="ORF">METZ01_LOCUS5023</name>
</gene>
<name>A0A381NCJ0_9ZZZZ</name>
<reference evidence="1" key="1">
    <citation type="submission" date="2018-05" db="EMBL/GenBank/DDBJ databases">
        <authorList>
            <person name="Lanie J.A."/>
            <person name="Ng W.-L."/>
            <person name="Kazmierczak K.M."/>
            <person name="Andrzejewski T.M."/>
            <person name="Davidsen T.M."/>
            <person name="Wayne K.J."/>
            <person name="Tettelin H."/>
            <person name="Glass J.I."/>
            <person name="Rusch D."/>
            <person name="Podicherti R."/>
            <person name="Tsui H.-C.T."/>
            <person name="Winkler M.E."/>
        </authorList>
    </citation>
    <scope>NUCLEOTIDE SEQUENCE</scope>
</reference>
<dbReference type="InterPro" id="IPR035169">
    <property type="entry name" value="DUF5318"/>
</dbReference>